<keyword evidence="1" id="KW-0472">Membrane</keyword>
<evidence type="ECO:0000313" key="2">
    <source>
        <dbReference type="EMBL" id="MCB5197931.1"/>
    </source>
</evidence>
<dbReference type="InterPro" id="IPR047784">
    <property type="entry name" value="TrgA"/>
</dbReference>
<proteinExistence type="predicted"/>
<evidence type="ECO:0000256" key="1">
    <source>
        <dbReference type="SAM" id="Phobius"/>
    </source>
</evidence>
<accession>A0ABS8BR19</accession>
<feature type="transmembrane region" description="Helical" evidence="1">
    <location>
        <begin position="36"/>
        <end position="53"/>
    </location>
</feature>
<feature type="transmembrane region" description="Helical" evidence="1">
    <location>
        <begin position="118"/>
        <end position="137"/>
    </location>
</feature>
<dbReference type="Proteomes" id="UP001138961">
    <property type="component" value="Unassembled WGS sequence"/>
</dbReference>
<keyword evidence="1" id="KW-1133">Transmembrane helix</keyword>
<dbReference type="RefSeq" id="WP_090159378.1">
    <property type="nucleotide sequence ID" value="NZ_JAJATZ010000001.1"/>
</dbReference>
<name>A0ABS8BR19_9RHOB</name>
<keyword evidence="3" id="KW-1185">Reference proteome</keyword>
<evidence type="ECO:0000313" key="3">
    <source>
        <dbReference type="Proteomes" id="UP001138961"/>
    </source>
</evidence>
<sequence>MPTAGKLTGAILYAVLAGVLAYLTGPLFDAGRAPGFWYPLCIVAGLLCGWRIMGARVGQGYSIAIGTALTAAGAVVFWALLILSGHTMITRSMRGQYDGPMDALISTFGLMAGYGQQFATPVVVGVLVLGGLIAGLITEAVGSKYH</sequence>
<feature type="transmembrane region" description="Helical" evidence="1">
    <location>
        <begin position="60"/>
        <end position="83"/>
    </location>
</feature>
<reference evidence="2" key="1">
    <citation type="submission" date="2021-10" db="EMBL/GenBank/DDBJ databases">
        <title>Loktanella gaetbuli sp. nov., isolated from a tidal flat.</title>
        <authorList>
            <person name="Park S."/>
            <person name="Yoon J.-H."/>
        </authorList>
    </citation>
    <scope>NUCLEOTIDE SEQUENCE</scope>
    <source>
        <strain evidence="2">TSTF-M6</strain>
    </source>
</reference>
<protein>
    <submittedName>
        <fullName evidence="2">TrgA family protein</fullName>
    </submittedName>
</protein>
<dbReference type="NCBIfam" id="NF033773">
    <property type="entry name" value="tellur_TrgA"/>
    <property type="match status" value="1"/>
</dbReference>
<dbReference type="EMBL" id="JAJATZ010000001">
    <property type="protein sequence ID" value="MCB5197931.1"/>
    <property type="molecule type" value="Genomic_DNA"/>
</dbReference>
<keyword evidence="1" id="KW-0812">Transmembrane</keyword>
<organism evidence="2 3">
    <name type="scientific">Loktanella gaetbuli</name>
    <dbReference type="NCBI Taxonomy" id="2881335"/>
    <lineage>
        <taxon>Bacteria</taxon>
        <taxon>Pseudomonadati</taxon>
        <taxon>Pseudomonadota</taxon>
        <taxon>Alphaproteobacteria</taxon>
        <taxon>Rhodobacterales</taxon>
        <taxon>Roseobacteraceae</taxon>
        <taxon>Loktanella</taxon>
    </lineage>
</organism>
<comment type="caution">
    <text evidence="2">The sequence shown here is derived from an EMBL/GenBank/DDBJ whole genome shotgun (WGS) entry which is preliminary data.</text>
</comment>
<gene>
    <name evidence="2" type="ORF">LGQ03_01620</name>
</gene>
<feature type="transmembrane region" description="Helical" evidence="1">
    <location>
        <begin position="7"/>
        <end position="24"/>
    </location>
</feature>